<dbReference type="PANTHER" id="PTHR12419">
    <property type="entry name" value="OTU DOMAIN CONTAINING PROTEIN"/>
    <property type="match status" value="1"/>
</dbReference>
<dbReference type="InterPro" id="IPR003892">
    <property type="entry name" value="CUE"/>
</dbReference>
<dbReference type="PANTHER" id="PTHR12419:SF7">
    <property type="entry name" value="OTU DOMAIN-CONTAINING PROTEIN 3"/>
    <property type="match status" value="1"/>
</dbReference>
<name>A0A8H7QZY3_9FUNG</name>
<keyword evidence="5" id="KW-1185">Reference proteome</keyword>
<dbReference type="PROSITE" id="PS50802">
    <property type="entry name" value="OTU"/>
    <property type="match status" value="1"/>
</dbReference>
<dbReference type="GO" id="GO:0004843">
    <property type="term" value="F:cysteine-type deubiquitinase activity"/>
    <property type="evidence" value="ECO:0007669"/>
    <property type="project" value="TreeGrafter"/>
</dbReference>
<sequence>MAKGKEKKGKREKLTRKQRRAMDKNFSGDPENLDSQLKSLGLCTKNITGDGNCLFRSLSDQYHGHDGDHKAVRQEVCQYLRENEETYKFFVEDDQSFEHHVNCMSQDATFGGNMELAAFAKFKKVDIKVYQPGMIYVINGVDDENEEEKEEAEERQILHIAYHSWEHYSSVRNIDGPYSGPPEIKVSEQQVLGEENDTNTNQSQLDRDEEVEEEELNSKEKVVKSAFPDASIRKIRRLLIKHKGNPDKVIDAIYESEHKSAQNGTVKIETINPNTDSDSKAAAKLATLTEAEKLDKKVENLPDTQPQEDNSGAIEVAEETPSDKAIDVKEAEQAEGSQQEQEQEQEQEKEQPAVQQVDKKPKKLSAAERKKEQKRRQKENKLMKDRAKAARKAGYKQANLQNEEEPANTKSIITQSMKEMYI</sequence>
<dbReference type="Gene3D" id="3.90.70.80">
    <property type="match status" value="1"/>
</dbReference>
<feature type="region of interest" description="Disordered" evidence="1">
    <location>
        <begin position="1"/>
        <end position="31"/>
    </location>
</feature>
<dbReference type="GO" id="GO:0016579">
    <property type="term" value="P:protein deubiquitination"/>
    <property type="evidence" value="ECO:0007669"/>
    <property type="project" value="TreeGrafter"/>
</dbReference>
<evidence type="ECO:0000313" key="5">
    <source>
        <dbReference type="Proteomes" id="UP000650833"/>
    </source>
</evidence>
<protein>
    <recommendedName>
        <fullName evidence="6">OTU domain-containing protein</fullName>
    </recommendedName>
</protein>
<comment type="caution">
    <text evidence="4">The sequence shown here is derived from an EMBL/GenBank/DDBJ whole genome shotgun (WGS) entry which is preliminary data.</text>
</comment>
<evidence type="ECO:0000259" key="3">
    <source>
        <dbReference type="PROSITE" id="PS51140"/>
    </source>
</evidence>
<dbReference type="CDD" id="cd22756">
    <property type="entry name" value="OTU_OTUD3-like"/>
    <property type="match status" value="1"/>
</dbReference>
<accession>A0A8H7QZY3</accession>
<reference evidence="4" key="1">
    <citation type="submission" date="2020-12" db="EMBL/GenBank/DDBJ databases">
        <title>Metabolic potential, ecology and presence of endohyphal bacteria is reflected in genomic diversity of Mucoromycotina.</title>
        <authorList>
            <person name="Muszewska A."/>
            <person name="Okrasinska A."/>
            <person name="Steczkiewicz K."/>
            <person name="Drgas O."/>
            <person name="Orlowska M."/>
            <person name="Perlinska-Lenart U."/>
            <person name="Aleksandrzak-Piekarczyk T."/>
            <person name="Szatraj K."/>
            <person name="Zielenkiewicz U."/>
            <person name="Pilsyk S."/>
            <person name="Malc E."/>
            <person name="Mieczkowski P."/>
            <person name="Kruszewska J.S."/>
            <person name="Biernat P."/>
            <person name="Pawlowska J."/>
        </authorList>
    </citation>
    <scope>NUCLEOTIDE SEQUENCE</scope>
    <source>
        <strain evidence="4">CBS 226.32</strain>
    </source>
</reference>
<feature type="compositionally biased region" description="Polar residues" evidence="1">
    <location>
        <begin position="408"/>
        <end position="422"/>
    </location>
</feature>
<feature type="compositionally biased region" description="Basic and acidic residues" evidence="1">
    <location>
        <begin position="321"/>
        <end position="332"/>
    </location>
</feature>
<dbReference type="SUPFAM" id="SSF54001">
    <property type="entry name" value="Cysteine proteinases"/>
    <property type="match status" value="1"/>
</dbReference>
<feature type="region of interest" description="Disordered" evidence="1">
    <location>
        <begin position="259"/>
        <end position="281"/>
    </location>
</feature>
<dbReference type="InterPro" id="IPR003323">
    <property type="entry name" value="OTU_dom"/>
</dbReference>
<feature type="compositionally biased region" description="Polar residues" evidence="1">
    <location>
        <begin position="261"/>
        <end position="276"/>
    </location>
</feature>
<feature type="domain" description="OTU" evidence="2">
    <location>
        <begin position="42"/>
        <end position="174"/>
    </location>
</feature>
<evidence type="ECO:0000259" key="2">
    <source>
        <dbReference type="PROSITE" id="PS50802"/>
    </source>
</evidence>
<evidence type="ECO:0000313" key="4">
    <source>
        <dbReference type="EMBL" id="KAG2201914.1"/>
    </source>
</evidence>
<feature type="region of interest" description="Disordered" evidence="1">
    <location>
        <begin position="294"/>
        <end position="422"/>
    </location>
</feature>
<feature type="domain" description="CUE" evidence="3">
    <location>
        <begin position="215"/>
        <end position="258"/>
    </location>
</feature>
<feature type="compositionally biased region" description="Basic residues" evidence="1">
    <location>
        <begin position="1"/>
        <end position="19"/>
    </location>
</feature>
<dbReference type="PROSITE" id="PS51140">
    <property type="entry name" value="CUE"/>
    <property type="match status" value="1"/>
</dbReference>
<dbReference type="GO" id="GO:0043130">
    <property type="term" value="F:ubiquitin binding"/>
    <property type="evidence" value="ECO:0007669"/>
    <property type="project" value="InterPro"/>
</dbReference>
<feature type="compositionally biased region" description="Basic and acidic residues" evidence="1">
    <location>
        <begin position="379"/>
        <end position="388"/>
    </location>
</feature>
<dbReference type="AlphaFoldDB" id="A0A8H7QZY3"/>
<gene>
    <name evidence="4" type="ORF">INT46_001573</name>
</gene>
<proteinExistence type="predicted"/>
<dbReference type="InterPro" id="IPR050704">
    <property type="entry name" value="Peptidase_C85-like"/>
</dbReference>
<dbReference type="EMBL" id="JAEPRC010000269">
    <property type="protein sequence ID" value="KAG2201914.1"/>
    <property type="molecule type" value="Genomic_DNA"/>
</dbReference>
<feature type="region of interest" description="Disordered" evidence="1">
    <location>
        <begin position="192"/>
        <end position="221"/>
    </location>
</feature>
<evidence type="ECO:0008006" key="6">
    <source>
        <dbReference type="Google" id="ProtNLM"/>
    </source>
</evidence>
<organism evidence="4 5">
    <name type="scientific">Mucor plumbeus</name>
    <dbReference type="NCBI Taxonomy" id="97098"/>
    <lineage>
        <taxon>Eukaryota</taxon>
        <taxon>Fungi</taxon>
        <taxon>Fungi incertae sedis</taxon>
        <taxon>Mucoromycota</taxon>
        <taxon>Mucoromycotina</taxon>
        <taxon>Mucoromycetes</taxon>
        <taxon>Mucorales</taxon>
        <taxon>Mucorineae</taxon>
        <taxon>Mucoraceae</taxon>
        <taxon>Mucor</taxon>
    </lineage>
</organism>
<dbReference type="Pfam" id="PF02338">
    <property type="entry name" value="OTU"/>
    <property type="match status" value="1"/>
</dbReference>
<dbReference type="Pfam" id="PF02845">
    <property type="entry name" value="CUE"/>
    <property type="match status" value="1"/>
</dbReference>
<dbReference type="InterPro" id="IPR038765">
    <property type="entry name" value="Papain-like_cys_pep_sf"/>
</dbReference>
<dbReference type="OrthoDB" id="415023at2759"/>
<dbReference type="Proteomes" id="UP000650833">
    <property type="component" value="Unassembled WGS sequence"/>
</dbReference>
<evidence type="ECO:0000256" key="1">
    <source>
        <dbReference type="SAM" id="MobiDB-lite"/>
    </source>
</evidence>